<protein>
    <submittedName>
        <fullName evidence="3">Sec1-like protein</fullName>
    </submittedName>
</protein>
<dbReference type="AlphaFoldDB" id="A0A138ZZT6"/>
<dbReference type="PANTHER" id="PTHR11679">
    <property type="entry name" value="VESICLE PROTEIN SORTING-ASSOCIATED"/>
    <property type="match status" value="1"/>
</dbReference>
<dbReference type="InterPro" id="IPR027482">
    <property type="entry name" value="Sec1-like_dom2"/>
</dbReference>
<dbReference type="InterPro" id="IPR001619">
    <property type="entry name" value="Sec1-like"/>
</dbReference>
<evidence type="ECO:0000313" key="3">
    <source>
        <dbReference type="EMBL" id="KXS09653.1"/>
    </source>
</evidence>
<dbReference type="Gene3D" id="3.40.50.2060">
    <property type="match status" value="1"/>
</dbReference>
<dbReference type="EMBL" id="KQ965855">
    <property type="protein sequence ID" value="KXS09653.1"/>
    <property type="molecule type" value="Genomic_DNA"/>
</dbReference>
<dbReference type="Gene3D" id="3.90.830.10">
    <property type="entry name" value="Syntaxin Binding Protein 1, Chain A, domain 2"/>
    <property type="match status" value="1"/>
</dbReference>
<feature type="region of interest" description="Disordered" evidence="2">
    <location>
        <begin position="178"/>
        <end position="207"/>
    </location>
</feature>
<dbReference type="InterPro" id="IPR043154">
    <property type="entry name" value="Sec-1-like_dom1"/>
</dbReference>
<feature type="compositionally biased region" description="Low complexity" evidence="2">
    <location>
        <begin position="686"/>
        <end position="697"/>
    </location>
</feature>
<reference evidence="3 4" key="1">
    <citation type="journal article" date="2015" name="Genome Biol. Evol.">
        <title>Phylogenomic analyses indicate that early fungi evolved digesting cell walls of algal ancestors of land plants.</title>
        <authorList>
            <person name="Chang Y."/>
            <person name="Wang S."/>
            <person name="Sekimoto S."/>
            <person name="Aerts A.L."/>
            <person name="Choi C."/>
            <person name="Clum A."/>
            <person name="LaButti K.M."/>
            <person name="Lindquist E.A."/>
            <person name="Yee Ngan C."/>
            <person name="Ohm R.A."/>
            <person name="Salamov A.A."/>
            <person name="Grigoriev I.V."/>
            <person name="Spatafora J.W."/>
            <person name="Berbee M.L."/>
        </authorList>
    </citation>
    <scope>NUCLEOTIDE SEQUENCE [LARGE SCALE GENOMIC DNA]</scope>
    <source>
        <strain evidence="3 4">JEL478</strain>
    </source>
</reference>
<feature type="region of interest" description="Disordered" evidence="2">
    <location>
        <begin position="576"/>
        <end position="601"/>
    </location>
</feature>
<organism evidence="3 4">
    <name type="scientific">Gonapodya prolifera (strain JEL478)</name>
    <name type="common">Monoblepharis prolifera</name>
    <dbReference type="NCBI Taxonomy" id="1344416"/>
    <lineage>
        <taxon>Eukaryota</taxon>
        <taxon>Fungi</taxon>
        <taxon>Fungi incertae sedis</taxon>
        <taxon>Chytridiomycota</taxon>
        <taxon>Chytridiomycota incertae sedis</taxon>
        <taxon>Monoblepharidomycetes</taxon>
        <taxon>Monoblepharidales</taxon>
        <taxon>Gonapodyaceae</taxon>
        <taxon>Gonapodya</taxon>
    </lineage>
</organism>
<feature type="compositionally biased region" description="Low complexity" evidence="2">
    <location>
        <begin position="582"/>
        <end position="592"/>
    </location>
</feature>
<evidence type="ECO:0000313" key="4">
    <source>
        <dbReference type="Proteomes" id="UP000070544"/>
    </source>
</evidence>
<accession>A0A138ZZT6</accession>
<dbReference type="InterPro" id="IPR043127">
    <property type="entry name" value="Sec-1-like_dom3a"/>
</dbReference>
<comment type="similarity">
    <text evidence="1">Belongs to the STXBP/unc-18/SEC1 family.</text>
</comment>
<gene>
    <name evidence="3" type="ORF">M427DRAFT_160359</name>
</gene>
<sequence>MVRAVQPPGKWKLLVVDHTTLRILNSCAKMSDVLEENVTLVESIERKRQPYPNMDAIYFIAPNRESVTRLAEDITAAKQMYAGGHVFFSGVLPDALHTQLNIAKRQNRPFVRIQRELALDFTMFESSVFLVEPEDPTSGAPSADHRDRGLASQADVERMGSKIASVLLTLGETTPTIHYYSPNSSNSSSPIPTSQTNRRNQPPPVGQSLAALAASVAQQLSYLAKLDAEYQSAATPRPNRDGPATVVLVDRSIDVLQCLMHDFCYQGAAVDLVGWEGAGRFTISAEAQSIPGQASPATEGGSVDERVTLLMDESDDIWVDTKYDHVARVVPKVQKLLVQLRAEDPAMLAQSGNATNISRAIMSLPKYTELKKRLSSHIALLTAIQSAIGRRRLVEVGALEQDLVCIRPIMDHAGRVGTSLTSLLSGLGAGNPARTWEDEVRKRMLEFLEDQDGCPDIDQLRLICVYAISRSGIPASDIAKYADIAKLLPEDIAAIHNLSLHGARIIREEGVPVGAESSYGRVFAEGREQDHETDADGNVITPLMRHVPVIRTVMEDAARGTLPEDLFPFMRVPGREEGADGSGSAVGASATPMSPPTSPIIRQVGSSIRTTTSSATAVRKDARGVPDDAIVVDLPAVPQAKTGFTTQLTVVKPTWAMKTARDIPTVAGGAASAAEGDGSGSGSGSGALDLLGQRSRTPRVTRGPRVVVFVVGGLTMGEVRCAEDVGAKMAREVVVGSTHIFSPAQFIESLKPAVAPTDAQTLPSSSAMMGGSGGASVMLSSAQLQGQLRRSGTGARMKTLSRPVKRR</sequence>
<dbReference type="Gene3D" id="1.25.40.60">
    <property type="match status" value="2"/>
</dbReference>
<name>A0A138ZZT6_GONPJ</name>
<dbReference type="Gene3D" id="3.40.50.1910">
    <property type="match status" value="2"/>
</dbReference>
<evidence type="ECO:0000256" key="1">
    <source>
        <dbReference type="ARBA" id="ARBA00009884"/>
    </source>
</evidence>
<keyword evidence="4" id="KW-1185">Reference proteome</keyword>
<evidence type="ECO:0000256" key="2">
    <source>
        <dbReference type="SAM" id="MobiDB-lite"/>
    </source>
</evidence>
<dbReference type="OrthoDB" id="2228at2759"/>
<feature type="compositionally biased region" description="Polar residues" evidence="2">
    <location>
        <begin position="191"/>
        <end position="200"/>
    </location>
</feature>
<feature type="region of interest" description="Disordered" evidence="2">
    <location>
        <begin position="784"/>
        <end position="807"/>
    </location>
</feature>
<dbReference type="GO" id="GO:0016192">
    <property type="term" value="P:vesicle-mediated transport"/>
    <property type="evidence" value="ECO:0007669"/>
    <property type="project" value="InterPro"/>
</dbReference>
<feature type="compositionally biased region" description="Low complexity" evidence="2">
    <location>
        <begin position="179"/>
        <end position="190"/>
    </location>
</feature>
<dbReference type="Pfam" id="PF00995">
    <property type="entry name" value="Sec1"/>
    <property type="match status" value="1"/>
</dbReference>
<dbReference type="Proteomes" id="UP000070544">
    <property type="component" value="Unassembled WGS sequence"/>
</dbReference>
<feature type="region of interest" description="Disordered" evidence="2">
    <location>
        <begin position="669"/>
        <end position="697"/>
    </location>
</feature>
<feature type="compositionally biased region" description="Basic and acidic residues" evidence="2">
    <location>
        <begin position="143"/>
        <end position="155"/>
    </location>
</feature>
<dbReference type="STRING" id="1344416.A0A138ZZT6"/>
<proteinExistence type="inferred from homology"/>
<dbReference type="InterPro" id="IPR036045">
    <property type="entry name" value="Sec1-like_sf"/>
</dbReference>
<feature type="region of interest" description="Disordered" evidence="2">
    <location>
        <begin position="132"/>
        <end position="155"/>
    </location>
</feature>
<dbReference type="SUPFAM" id="SSF56815">
    <property type="entry name" value="Sec1/munc18-like (SM) proteins"/>
    <property type="match status" value="1"/>
</dbReference>